<feature type="compositionally biased region" description="Polar residues" evidence="1">
    <location>
        <begin position="87"/>
        <end position="98"/>
    </location>
</feature>
<keyword evidence="5" id="KW-1185">Reference proteome</keyword>
<feature type="region of interest" description="Disordered" evidence="1">
    <location>
        <begin position="39"/>
        <end position="137"/>
    </location>
</feature>
<dbReference type="OrthoDB" id="4428031at2"/>
<keyword evidence="2" id="KW-0472">Membrane</keyword>
<evidence type="ECO:0000256" key="1">
    <source>
        <dbReference type="SAM" id="MobiDB-lite"/>
    </source>
</evidence>
<proteinExistence type="predicted"/>
<evidence type="ECO:0000256" key="2">
    <source>
        <dbReference type="SAM" id="Phobius"/>
    </source>
</evidence>
<comment type="caution">
    <text evidence="4">The sequence shown here is derived from an EMBL/GenBank/DDBJ whole genome shotgun (WGS) entry which is preliminary data.</text>
</comment>
<dbReference type="RefSeq" id="WP_132315904.1">
    <property type="nucleotide sequence ID" value="NZ_SMKR01000007.1"/>
</dbReference>
<feature type="domain" description="DUF8175" evidence="3">
    <location>
        <begin position="112"/>
        <end position="293"/>
    </location>
</feature>
<protein>
    <recommendedName>
        <fullName evidence="3">DUF8175 domain-containing protein</fullName>
    </recommendedName>
</protein>
<dbReference type="InterPro" id="IPR058488">
    <property type="entry name" value="DUF8175"/>
</dbReference>
<organism evidence="4 5">
    <name type="scientific">Kribbella turkmenica</name>
    <dbReference type="NCBI Taxonomy" id="2530375"/>
    <lineage>
        <taxon>Bacteria</taxon>
        <taxon>Bacillati</taxon>
        <taxon>Actinomycetota</taxon>
        <taxon>Actinomycetes</taxon>
        <taxon>Propionibacteriales</taxon>
        <taxon>Kribbellaceae</taxon>
        <taxon>Kribbella</taxon>
    </lineage>
</organism>
<name>A0A4R4XGL6_9ACTN</name>
<keyword evidence="2" id="KW-1133">Transmembrane helix</keyword>
<sequence length="297" mass="30768">MNDNEDQSPFRRGFVAASIVIAAVLLCGALLLITGLTTDSSGTANAADPARSGSEAGQPVGAHPATPDPGERPGTGDRAATPCSDAESATTCPGTQPATPADEPGSGSSGRTTRPASAGGCSLPAGDQAVPTKAPRADGWDVSRHVVVPRSSIFGPAVTDPDGFRRCFAHSPTGAVYAAYNTIAAVNDPRQAIKTVRKLMVPGPDTEALIRELESENDVPGSASTAQIAGFSVLDSRPDRVTVMLALPVESAYMSATFTLVWHNDDWRLRPPSPGQPVGAPFAQHRDLSDFTRWSGI</sequence>
<reference evidence="4 5" key="1">
    <citation type="submission" date="2019-02" db="EMBL/GenBank/DDBJ databases">
        <title>Draft genome sequences of novel Actinobacteria.</title>
        <authorList>
            <person name="Sahin N."/>
            <person name="Ay H."/>
            <person name="Saygin H."/>
        </authorList>
    </citation>
    <scope>NUCLEOTIDE SEQUENCE [LARGE SCALE GENOMIC DNA]</scope>
    <source>
        <strain evidence="4 5">16K104</strain>
    </source>
</reference>
<keyword evidence="2" id="KW-0812">Transmembrane</keyword>
<dbReference type="AlphaFoldDB" id="A0A4R4XGL6"/>
<dbReference type="EMBL" id="SMKR01000007">
    <property type="protein sequence ID" value="TDD29900.1"/>
    <property type="molecule type" value="Genomic_DNA"/>
</dbReference>
<evidence type="ECO:0000313" key="4">
    <source>
        <dbReference type="EMBL" id="TDD29900.1"/>
    </source>
</evidence>
<accession>A0A4R4XGL6</accession>
<evidence type="ECO:0000259" key="3">
    <source>
        <dbReference type="Pfam" id="PF26526"/>
    </source>
</evidence>
<gene>
    <name evidence="4" type="ORF">E1218_02855</name>
</gene>
<dbReference type="Pfam" id="PF26526">
    <property type="entry name" value="DUF8175"/>
    <property type="match status" value="1"/>
</dbReference>
<dbReference type="Proteomes" id="UP000295172">
    <property type="component" value="Unassembled WGS sequence"/>
</dbReference>
<evidence type="ECO:0000313" key="5">
    <source>
        <dbReference type="Proteomes" id="UP000295172"/>
    </source>
</evidence>
<feature type="transmembrane region" description="Helical" evidence="2">
    <location>
        <begin position="12"/>
        <end position="33"/>
    </location>
</feature>